<dbReference type="GO" id="GO:0004497">
    <property type="term" value="F:monooxygenase activity"/>
    <property type="evidence" value="ECO:0007669"/>
    <property type="project" value="InterPro"/>
</dbReference>
<dbReference type="PRINTS" id="PR01217">
    <property type="entry name" value="PRICHEXTENSN"/>
</dbReference>
<sequence length="664" mass="73622">MNSTLGIATFQIICTGISAAIFTYVAVRVIYLLYFHPLSKFPGPRVAALSDIWYAYHWLSGRWPWVIEDVLRTYGDVVRIAPNELVFFTPRAFQDIYATQQKGLETFIKTDFQNRGKNLGGIVWEEDPVRHRIVARQLAPAFGTRTMRSLEPVVSKHLNHFIARMRDLGSAADGVDLNEWTNWLAMDISADISWNEQFHQMQDARNSVYLDVLLGFNMLTTVIQVFKRSPLISFAKYLFLPIRKLSSLAQMEKAVRESVLRRTERRGRLEHIDYFDFILPDSEPLPDNEQELLHMGSLALQVMFANFGPMADWFYGIILYLLENPECYQILVAEIRGRFASAVEPTPKDLLSLPYLRACMEESLRLLPSNNTGLPRLSPGAIVDGYYVPKGVVGTLLWVFDIIKVPGQRFNLESDLLHYGFLAKPKLMINNLYAATVDTETFRKCCYKHGYNTATLGKCCQSDVDSLNTRTWGKCCQVCEPEYSPSQPPVEIIPPQESSTAVVPPGYTTTVVEPEPSPGVPTEVPEVPLEPPVKTSTEPVLEPSPNPPPEPPAEPPVATTEPPAERTGPPVETTEPVPTEHTDVPEPTPVVPEPTTEPVVPNPTDVPEPTSGIPIPVQPSAPPNGTVPVNGTTPPPPPTAGADRAVNYGMATVFGGLLAAVLLC</sequence>
<gene>
    <name evidence="9" type="ORF">S40285_08703</name>
</gene>
<dbReference type="Proteomes" id="UP000028524">
    <property type="component" value="Unassembled WGS sequence"/>
</dbReference>
<dbReference type="Gene3D" id="1.10.630.10">
    <property type="entry name" value="Cytochrome P450"/>
    <property type="match status" value="1"/>
</dbReference>
<evidence type="ECO:0000256" key="1">
    <source>
        <dbReference type="ARBA" id="ARBA00001971"/>
    </source>
</evidence>
<evidence type="ECO:0000256" key="3">
    <source>
        <dbReference type="ARBA" id="ARBA00010617"/>
    </source>
</evidence>
<dbReference type="EMBL" id="KL659638">
    <property type="protein sequence ID" value="KFA68994.1"/>
    <property type="molecule type" value="Genomic_DNA"/>
</dbReference>
<dbReference type="PANTHER" id="PTHR24305">
    <property type="entry name" value="CYTOCHROME P450"/>
    <property type="match status" value="1"/>
</dbReference>
<dbReference type="HOGENOM" id="CLU_413413_0_0_1"/>
<comment type="pathway">
    <text evidence="2">Mycotoxin biosynthesis.</text>
</comment>
<dbReference type="InParanoid" id="A0A084QYF9"/>
<dbReference type="Pfam" id="PF00067">
    <property type="entry name" value="p450"/>
    <property type="match status" value="1"/>
</dbReference>
<reference evidence="9 10" key="1">
    <citation type="journal article" date="2014" name="BMC Genomics">
        <title>Comparative genome sequencing reveals chemotype-specific gene clusters in the toxigenic black mold Stachybotrys.</title>
        <authorList>
            <person name="Semeiks J."/>
            <person name="Borek D."/>
            <person name="Otwinowski Z."/>
            <person name="Grishin N.V."/>
        </authorList>
    </citation>
    <scope>NUCLEOTIDE SEQUENCE [LARGE SCALE GENOMIC DNA]</scope>
    <source>
        <strain evidence="9 10">IBT 40285</strain>
    </source>
</reference>
<keyword evidence="10" id="KW-1185">Reference proteome</keyword>
<dbReference type="GO" id="GO:0020037">
    <property type="term" value="F:heme binding"/>
    <property type="evidence" value="ECO:0007669"/>
    <property type="project" value="InterPro"/>
</dbReference>
<keyword evidence="8" id="KW-0812">Transmembrane</keyword>
<feature type="compositionally biased region" description="Low complexity" evidence="7">
    <location>
        <begin position="623"/>
        <end position="632"/>
    </location>
</feature>
<keyword evidence="5" id="KW-0479">Metal-binding</keyword>
<dbReference type="InterPro" id="IPR001128">
    <property type="entry name" value="Cyt_P450"/>
</dbReference>
<keyword evidence="8" id="KW-1133">Transmembrane helix</keyword>
<dbReference type="GO" id="GO:0016705">
    <property type="term" value="F:oxidoreductase activity, acting on paired donors, with incorporation or reduction of molecular oxygen"/>
    <property type="evidence" value="ECO:0007669"/>
    <property type="project" value="InterPro"/>
</dbReference>
<evidence type="ECO:0000256" key="2">
    <source>
        <dbReference type="ARBA" id="ARBA00004685"/>
    </source>
</evidence>
<dbReference type="STRING" id="1283841.A0A084QYF9"/>
<dbReference type="InterPro" id="IPR036396">
    <property type="entry name" value="Cyt_P450_sf"/>
</dbReference>
<feature type="region of interest" description="Disordered" evidence="7">
    <location>
        <begin position="483"/>
        <end position="644"/>
    </location>
</feature>
<dbReference type="OrthoDB" id="1470350at2759"/>
<dbReference type="PANTHER" id="PTHR24305:SF210">
    <property type="entry name" value="CYTOCHROME P450 MONOOXYGENASE ASQL-RELATED"/>
    <property type="match status" value="1"/>
</dbReference>
<keyword evidence="4" id="KW-0349">Heme</keyword>
<accession>A0A084QYF9</accession>
<evidence type="ECO:0000256" key="5">
    <source>
        <dbReference type="ARBA" id="ARBA00022723"/>
    </source>
</evidence>
<evidence type="ECO:0000313" key="10">
    <source>
        <dbReference type="Proteomes" id="UP000028524"/>
    </source>
</evidence>
<organism evidence="9 10">
    <name type="scientific">Stachybotrys chlorohalonatus (strain IBT 40285)</name>
    <dbReference type="NCBI Taxonomy" id="1283841"/>
    <lineage>
        <taxon>Eukaryota</taxon>
        <taxon>Fungi</taxon>
        <taxon>Dikarya</taxon>
        <taxon>Ascomycota</taxon>
        <taxon>Pezizomycotina</taxon>
        <taxon>Sordariomycetes</taxon>
        <taxon>Hypocreomycetidae</taxon>
        <taxon>Hypocreales</taxon>
        <taxon>Stachybotryaceae</taxon>
        <taxon>Stachybotrys</taxon>
    </lineage>
</organism>
<feature type="compositionally biased region" description="Pro residues" evidence="7">
    <location>
        <begin position="542"/>
        <end position="555"/>
    </location>
</feature>
<proteinExistence type="inferred from homology"/>
<dbReference type="AlphaFoldDB" id="A0A084QYF9"/>
<dbReference type="GO" id="GO:0005506">
    <property type="term" value="F:iron ion binding"/>
    <property type="evidence" value="ECO:0007669"/>
    <property type="project" value="InterPro"/>
</dbReference>
<evidence type="ECO:0000256" key="6">
    <source>
        <dbReference type="ARBA" id="ARBA00023004"/>
    </source>
</evidence>
<feature type="compositionally biased region" description="Low complexity" evidence="7">
    <location>
        <begin position="508"/>
        <end position="541"/>
    </location>
</feature>
<dbReference type="InterPro" id="IPR050121">
    <property type="entry name" value="Cytochrome_P450_monoxygenase"/>
</dbReference>
<protein>
    <recommendedName>
        <fullName evidence="11">Cytochrome P450</fullName>
    </recommendedName>
</protein>
<name>A0A084QYF9_STAC4</name>
<evidence type="ECO:0000313" key="9">
    <source>
        <dbReference type="EMBL" id="KFA68994.1"/>
    </source>
</evidence>
<dbReference type="SUPFAM" id="SSF48264">
    <property type="entry name" value="Cytochrome P450"/>
    <property type="match status" value="1"/>
</dbReference>
<feature type="transmembrane region" description="Helical" evidence="8">
    <location>
        <begin position="6"/>
        <end position="35"/>
    </location>
</feature>
<keyword evidence="6" id="KW-0408">Iron</keyword>
<comment type="similarity">
    <text evidence="3">Belongs to the cytochrome P450 family.</text>
</comment>
<evidence type="ECO:0008006" key="11">
    <source>
        <dbReference type="Google" id="ProtNLM"/>
    </source>
</evidence>
<evidence type="ECO:0000256" key="8">
    <source>
        <dbReference type="SAM" id="Phobius"/>
    </source>
</evidence>
<keyword evidence="8" id="KW-0472">Membrane</keyword>
<evidence type="ECO:0000256" key="7">
    <source>
        <dbReference type="SAM" id="MobiDB-lite"/>
    </source>
</evidence>
<comment type="cofactor">
    <cofactor evidence="1">
        <name>heme</name>
        <dbReference type="ChEBI" id="CHEBI:30413"/>
    </cofactor>
</comment>
<evidence type="ECO:0000256" key="4">
    <source>
        <dbReference type="ARBA" id="ARBA00022617"/>
    </source>
</evidence>